<reference evidence="1 2" key="1">
    <citation type="submission" date="2024-01" db="EMBL/GenBank/DDBJ databases">
        <title>The genomes of 5 underutilized Papilionoideae crops provide insights into root nodulation and disease resistanc.</title>
        <authorList>
            <person name="Yuan L."/>
        </authorList>
    </citation>
    <scope>NUCLEOTIDE SEQUENCE [LARGE SCALE GENOMIC DNA]</scope>
    <source>
        <strain evidence="1">ZHUSHIDOU_FW_LH</strain>
        <tissue evidence="1">Leaf</tissue>
    </source>
</reference>
<dbReference type="Proteomes" id="UP001372338">
    <property type="component" value="Unassembled WGS sequence"/>
</dbReference>
<sequence>MCIRWRTRQIDAAFKSNKRYAYGPRTPSDVYRLTTQGIKLQWVDESSWWGELDLEICKKDLQEDFMGGAEIIKSDPVV</sequence>
<name>A0AAN9DZN6_CROPI</name>
<gene>
    <name evidence="1" type="ORF">RIF29_38620</name>
</gene>
<dbReference type="AlphaFoldDB" id="A0AAN9DZN6"/>
<protein>
    <submittedName>
        <fullName evidence="1">Uncharacterized protein</fullName>
    </submittedName>
</protein>
<comment type="caution">
    <text evidence="1">The sequence shown here is derived from an EMBL/GenBank/DDBJ whole genome shotgun (WGS) entry which is preliminary data.</text>
</comment>
<evidence type="ECO:0000313" key="1">
    <source>
        <dbReference type="EMBL" id="KAK7243808.1"/>
    </source>
</evidence>
<evidence type="ECO:0000313" key="2">
    <source>
        <dbReference type="Proteomes" id="UP001372338"/>
    </source>
</evidence>
<proteinExistence type="predicted"/>
<accession>A0AAN9DZN6</accession>
<dbReference type="EMBL" id="JAYWIO010000008">
    <property type="protein sequence ID" value="KAK7243808.1"/>
    <property type="molecule type" value="Genomic_DNA"/>
</dbReference>
<organism evidence="1 2">
    <name type="scientific">Crotalaria pallida</name>
    <name type="common">Smooth rattlebox</name>
    <name type="synonym">Crotalaria striata</name>
    <dbReference type="NCBI Taxonomy" id="3830"/>
    <lineage>
        <taxon>Eukaryota</taxon>
        <taxon>Viridiplantae</taxon>
        <taxon>Streptophyta</taxon>
        <taxon>Embryophyta</taxon>
        <taxon>Tracheophyta</taxon>
        <taxon>Spermatophyta</taxon>
        <taxon>Magnoliopsida</taxon>
        <taxon>eudicotyledons</taxon>
        <taxon>Gunneridae</taxon>
        <taxon>Pentapetalae</taxon>
        <taxon>rosids</taxon>
        <taxon>fabids</taxon>
        <taxon>Fabales</taxon>
        <taxon>Fabaceae</taxon>
        <taxon>Papilionoideae</taxon>
        <taxon>50 kb inversion clade</taxon>
        <taxon>genistoids sensu lato</taxon>
        <taxon>core genistoids</taxon>
        <taxon>Crotalarieae</taxon>
        <taxon>Crotalaria</taxon>
    </lineage>
</organism>
<keyword evidence="2" id="KW-1185">Reference proteome</keyword>